<dbReference type="Pfam" id="PF17917">
    <property type="entry name" value="RT_RNaseH"/>
    <property type="match status" value="1"/>
</dbReference>
<dbReference type="InterPro" id="IPR041373">
    <property type="entry name" value="RT_RNaseH"/>
</dbReference>
<accession>A0A371IG09</accession>
<name>A0A371IG09_MUCPR</name>
<dbReference type="GO" id="GO:0003964">
    <property type="term" value="F:RNA-directed DNA polymerase activity"/>
    <property type="evidence" value="ECO:0007669"/>
    <property type="project" value="UniProtKB-KW"/>
</dbReference>
<reference evidence="10" key="1">
    <citation type="submission" date="2018-05" db="EMBL/GenBank/DDBJ databases">
        <title>Draft genome of Mucuna pruriens seed.</title>
        <authorList>
            <person name="Nnadi N.E."/>
            <person name="Vos R."/>
            <person name="Hasami M.H."/>
            <person name="Devisetty U.K."/>
            <person name="Aguiy J.C."/>
        </authorList>
    </citation>
    <scope>NUCLEOTIDE SEQUENCE [LARGE SCALE GENOMIC DNA]</scope>
    <source>
        <strain evidence="10">JCA_2017</strain>
    </source>
</reference>
<dbReference type="GO" id="GO:0004519">
    <property type="term" value="F:endonuclease activity"/>
    <property type="evidence" value="ECO:0007669"/>
    <property type="project" value="UniProtKB-KW"/>
</dbReference>
<dbReference type="Gene3D" id="3.10.10.10">
    <property type="entry name" value="HIV Type 1 Reverse Transcriptase, subunit A, domain 1"/>
    <property type="match status" value="1"/>
</dbReference>
<sequence>MFGDRHKTNQGVLEDVLVQVNELVFPTDFYVLDMEDETSRNESTLILGRPFLMTAKTKINVHAMGCPQWNLFNIFEAMKHPTEDHSLFGIDLIDELIDECLQLDNNDEDIANFAKDTDSIGCLWSLTKEADYNEVWEIHNLSNFKDDNIDLVGLISNENFSSPPPPMELKPLPSHMKYAYLDSEQQLPVIIARGSQAHKATTKKNESDNPRCSQERSDKIAARIIYPISDSQWVSPVQVVPKNSWITVTKNQHNELVPMQIQSNWRVCINYRRLDQATYKDHFPLLFIDQVLEELVGKSHYCFLDGFSGYMQIHIAPEDQHKTTFTCPFGTFAYTRMPFGLCNTPKNLSKVLTRCIDTNLVLNFEKWHFMVTEEIVLGHLVSNRSIEVDKSKIDIITSLPNPTSVREVCSFLGHAGFYRRFIKNFNKIALPLSKLLQKDVKFKFDQPCIKSFQELKTRLTSTPILQAPNWDLPFELMCDASNSSLGVVLGQRAGVGKPVYVIAYASRTMDPTQLNYTTTKKELLAIVFALDKFQSYLLGSKIIVFSDHAALRFLLKKPDAKLRLIQWMLLLQEFNTEIGDKKGVENSVVDHLSRIEREDDLMPIRDEFPNE</sequence>
<feature type="domain" description="Reverse transcriptase RNase H-like" evidence="9">
    <location>
        <begin position="471"/>
        <end position="574"/>
    </location>
</feature>
<keyword evidence="7" id="KW-0695">RNA-directed DNA polymerase</keyword>
<keyword evidence="3" id="KW-0548">Nucleotidyltransferase</keyword>
<dbReference type="PANTHER" id="PTHR34072:SF57">
    <property type="entry name" value="RNA-DIRECTED DNA POLYMERASE"/>
    <property type="match status" value="1"/>
</dbReference>
<dbReference type="FunFam" id="3.30.70.270:FF:000020">
    <property type="entry name" value="Transposon Tf2-6 polyprotein-like Protein"/>
    <property type="match status" value="1"/>
</dbReference>
<dbReference type="GO" id="GO:0016787">
    <property type="term" value="F:hydrolase activity"/>
    <property type="evidence" value="ECO:0007669"/>
    <property type="project" value="UniProtKB-KW"/>
</dbReference>
<keyword evidence="6" id="KW-0378">Hydrolase</keyword>
<dbReference type="Gene3D" id="3.30.70.270">
    <property type="match status" value="2"/>
</dbReference>
<evidence type="ECO:0000259" key="8">
    <source>
        <dbReference type="Pfam" id="PF00078"/>
    </source>
</evidence>
<dbReference type="EMBL" id="QJKJ01000160">
    <property type="protein sequence ID" value="RDY13989.1"/>
    <property type="molecule type" value="Genomic_DNA"/>
</dbReference>
<protein>
    <recommendedName>
        <fullName evidence="1">RNA-directed DNA polymerase</fullName>
        <ecNumber evidence="1">2.7.7.49</ecNumber>
    </recommendedName>
</protein>
<evidence type="ECO:0000259" key="9">
    <source>
        <dbReference type="Pfam" id="PF17917"/>
    </source>
</evidence>
<dbReference type="Proteomes" id="UP000257109">
    <property type="component" value="Unassembled WGS sequence"/>
</dbReference>
<dbReference type="Gene3D" id="2.40.70.10">
    <property type="entry name" value="Acid Proteases"/>
    <property type="match status" value="1"/>
</dbReference>
<keyword evidence="2" id="KW-0808">Transferase</keyword>
<organism evidence="10 11">
    <name type="scientific">Mucuna pruriens</name>
    <name type="common">Velvet bean</name>
    <name type="synonym">Dolichos pruriens</name>
    <dbReference type="NCBI Taxonomy" id="157652"/>
    <lineage>
        <taxon>Eukaryota</taxon>
        <taxon>Viridiplantae</taxon>
        <taxon>Streptophyta</taxon>
        <taxon>Embryophyta</taxon>
        <taxon>Tracheophyta</taxon>
        <taxon>Spermatophyta</taxon>
        <taxon>Magnoliopsida</taxon>
        <taxon>eudicotyledons</taxon>
        <taxon>Gunneridae</taxon>
        <taxon>Pentapetalae</taxon>
        <taxon>rosids</taxon>
        <taxon>fabids</taxon>
        <taxon>Fabales</taxon>
        <taxon>Fabaceae</taxon>
        <taxon>Papilionoideae</taxon>
        <taxon>50 kb inversion clade</taxon>
        <taxon>NPAAA clade</taxon>
        <taxon>indigoferoid/millettioid clade</taxon>
        <taxon>Phaseoleae</taxon>
        <taxon>Mucuna</taxon>
    </lineage>
</organism>
<dbReference type="InterPro" id="IPR000477">
    <property type="entry name" value="RT_dom"/>
</dbReference>
<evidence type="ECO:0000256" key="4">
    <source>
        <dbReference type="ARBA" id="ARBA00022722"/>
    </source>
</evidence>
<feature type="non-terminal residue" evidence="10">
    <location>
        <position position="1"/>
    </location>
</feature>
<dbReference type="EC" id="2.7.7.49" evidence="1"/>
<dbReference type="CDD" id="cd01647">
    <property type="entry name" value="RT_LTR"/>
    <property type="match status" value="1"/>
</dbReference>
<gene>
    <name evidence="10" type="primary">pol</name>
    <name evidence="10" type="ORF">CR513_00995</name>
</gene>
<dbReference type="OrthoDB" id="532959at2759"/>
<evidence type="ECO:0000313" key="10">
    <source>
        <dbReference type="EMBL" id="RDY13989.1"/>
    </source>
</evidence>
<evidence type="ECO:0000256" key="1">
    <source>
        <dbReference type="ARBA" id="ARBA00012493"/>
    </source>
</evidence>
<dbReference type="AlphaFoldDB" id="A0A371IG09"/>
<comment type="caution">
    <text evidence="10">The sequence shown here is derived from an EMBL/GenBank/DDBJ whole genome shotgun (WGS) entry which is preliminary data.</text>
</comment>
<proteinExistence type="predicted"/>
<dbReference type="InterPro" id="IPR021109">
    <property type="entry name" value="Peptidase_aspartic_dom_sf"/>
</dbReference>
<dbReference type="InterPro" id="IPR043502">
    <property type="entry name" value="DNA/RNA_pol_sf"/>
</dbReference>
<evidence type="ECO:0000313" key="11">
    <source>
        <dbReference type="Proteomes" id="UP000257109"/>
    </source>
</evidence>
<evidence type="ECO:0000256" key="2">
    <source>
        <dbReference type="ARBA" id="ARBA00022679"/>
    </source>
</evidence>
<dbReference type="InterPro" id="IPR043128">
    <property type="entry name" value="Rev_trsase/Diguanyl_cyclase"/>
</dbReference>
<evidence type="ECO:0000256" key="5">
    <source>
        <dbReference type="ARBA" id="ARBA00022759"/>
    </source>
</evidence>
<feature type="domain" description="Reverse transcriptase" evidence="8">
    <location>
        <begin position="262"/>
        <end position="346"/>
    </location>
</feature>
<evidence type="ECO:0000256" key="3">
    <source>
        <dbReference type="ARBA" id="ARBA00022695"/>
    </source>
</evidence>
<evidence type="ECO:0000256" key="7">
    <source>
        <dbReference type="ARBA" id="ARBA00022918"/>
    </source>
</evidence>
<keyword evidence="4" id="KW-0540">Nuclease</keyword>
<keyword evidence="11" id="KW-1185">Reference proteome</keyword>
<dbReference type="FunFam" id="3.10.20.370:FF:000001">
    <property type="entry name" value="Retrovirus-related Pol polyprotein from transposon 17.6-like protein"/>
    <property type="match status" value="1"/>
</dbReference>
<dbReference type="Pfam" id="PF00078">
    <property type="entry name" value="RVT_1"/>
    <property type="match status" value="1"/>
</dbReference>
<dbReference type="SUPFAM" id="SSF56672">
    <property type="entry name" value="DNA/RNA polymerases"/>
    <property type="match status" value="1"/>
</dbReference>
<dbReference type="CDD" id="cd09274">
    <property type="entry name" value="RNase_HI_RT_Ty3"/>
    <property type="match status" value="1"/>
</dbReference>
<evidence type="ECO:0000256" key="6">
    <source>
        <dbReference type="ARBA" id="ARBA00022801"/>
    </source>
</evidence>
<keyword evidence="5" id="KW-0255">Endonuclease</keyword>
<dbReference type="PANTHER" id="PTHR34072">
    <property type="entry name" value="ENZYMATIC POLYPROTEIN-RELATED"/>
    <property type="match status" value="1"/>
</dbReference>